<keyword evidence="1" id="KW-0812">Transmembrane</keyword>
<evidence type="ECO:0000313" key="2">
    <source>
        <dbReference type="EMBL" id="KAF7806651.1"/>
    </source>
</evidence>
<accession>A0A834SNZ8</accession>
<keyword evidence="1" id="KW-0472">Membrane</keyword>
<gene>
    <name evidence="2" type="ORF">G2W53_038812</name>
</gene>
<keyword evidence="1" id="KW-1133">Transmembrane helix</keyword>
<comment type="caution">
    <text evidence="2">The sequence shown here is derived from an EMBL/GenBank/DDBJ whole genome shotgun (WGS) entry which is preliminary data.</text>
</comment>
<dbReference type="Proteomes" id="UP000634136">
    <property type="component" value="Unassembled WGS sequence"/>
</dbReference>
<feature type="transmembrane region" description="Helical" evidence="1">
    <location>
        <begin position="41"/>
        <end position="65"/>
    </location>
</feature>
<reference evidence="2" key="1">
    <citation type="submission" date="2020-09" db="EMBL/GenBank/DDBJ databases">
        <title>Genome-Enabled Discovery of Anthraquinone Biosynthesis in Senna tora.</title>
        <authorList>
            <person name="Kang S.-H."/>
            <person name="Pandey R.P."/>
            <person name="Lee C.-M."/>
            <person name="Sim J.-S."/>
            <person name="Jeong J.-T."/>
            <person name="Choi B.-S."/>
            <person name="Jung M."/>
            <person name="Ginzburg D."/>
            <person name="Zhao K."/>
            <person name="Won S.Y."/>
            <person name="Oh T.-J."/>
            <person name="Yu Y."/>
            <person name="Kim N.-H."/>
            <person name="Lee O.R."/>
            <person name="Lee T.-H."/>
            <person name="Bashyal P."/>
            <person name="Kim T.-S."/>
            <person name="Lee W.-H."/>
            <person name="Kawkins C."/>
            <person name="Kim C.-K."/>
            <person name="Kim J.S."/>
            <person name="Ahn B.O."/>
            <person name="Rhee S.Y."/>
            <person name="Sohng J.K."/>
        </authorList>
    </citation>
    <scope>NUCLEOTIDE SEQUENCE</scope>
    <source>
        <tissue evidence="2">Leaf</tissue>
    </source>
</reference>
<dbReference type="EMBL" id="JAAIUW010000012">
    <property type="protein sequence ID" value="KAF7806651.1"/>
    <property type="molecule type" value="Genomic_DNA"/>
</dbReference>
<dbReference type="AlphaFoldDB" id="A0A834SNZ8"/>
<evidence type="ECO:0000313" key="3">
    <source>
        <dbReference type="Proteomes" id="UP000634136"/>
    </source>
</evidence>
<protein>
    <submittedName>
        <fullName evidence="2">Uncharacterized protein</fullName>
    </submittedName>
</protein>
<organism evidence="2 3">
    <name type="scientific">Senna tora</name>
    <dbReference type="NCBI Taxonomy" id="362788"/>
    <lineage>
        <taxon>Eukaryota</taxon>
        <taxon>Viridiplantae</taxon>
        <taxon>Streptophyta</taxon>
        <taxon>Embryophyta</taxon>
        <taxon>Tracheophyta</taxon>
        <taxon>Spermatophyta</taxon>
        <taxon>Magnoliopsida</taxon>
        <taxon>eudicotyledons</taxon>
        <taxon>Gunneridae</taxon>
        <taxon>Pentapetalae</taxon>
        <taxon>rosids</taxon>
        <taxon>fabids</taxon>
        <taxon>Fabales</taxon>
        <taxon>Fabaceae</taxon>
        <taxon>Caesalpinioideae</taxon>
        <taxon>Cassia clade</taxon>
        <taxon>Senna</taxon>
    </lineage>
</organism>
<keyword evidence="3" id="KW-1185">Reference proteome</keyword>
<name>A0A834SNZ8_9FABA</name>
<proteinExistence type="predicted"/>
<sequence>MMVAQNLGNIHSLQEDLNISPHLALQHSSLHLKLHRHIPTLHFFLLMAVAVDIPAVVATANILVVENIYIGTGGRGGSEYTGIGGGGGEYTGTGGGGYVGVDGGDRNYGGSGGKIIGIEGKTMGIGGNGDKIIGGKCGNDGSDGCISGGEGQSKPVQFSLKF</sequence>
<evidence type="ECO:0000256" key="1">
    <source>
        <dbReference type="SAM" id="Phobius"/>
    </source>
</evidence>